<gene>
    <name evidence="1" type="ORF">MLD38_037213</name>
</gene>
<accession>A0ACB9LMD5</accession>
<keyword evidence="2" id="KW-1185">Reference proteome</keyword>
<protein>
    <submittedName>
        <fullName evidence="1">Uncharacterized protein</fullName>
    </submittedName>
</protein>
<evidence type="ECO:0000313" key="2">
    <source>
        <dbReference type="Proteomes" id="UP001057402"/>
    </source>
</evidence>
<evidence type="ECO:0000313" key="1">
    <source>
        <dbReference type="EMBL" id="KAI4312403.1"/>
    </source>
</evidence>
<comment type="caution">
    <text evidence="1">The sequence shown here is derived from an EMBL/GenBank/DDBJ whole genome shotgun (WGS) entry which is preliminary data.</text>
</comment>
<name>A0ACB9LMD5_9MYRT</name>
<dbReference type="EMBL" id="CM042890">
    <property type="protein sequence ID" value="KAI4312403.1"/>
    <property type="molecule type" value="Genomic_DNA"/>
</dbReference>
<organism evidence="1 2">
    <name type="scientific">Melastoma candidum</name>
    <dbReference type="NCBI Taxonomy" id="119954"/>
    <lineage>
        <taxon>Eukaryota</taxon>
        <taxon>Viridiplantae</taxon>
        <taxon>Streptophyta</taxon>
        <taxon>Embryophyta</taxon>
        <taxon>Tracheophyta</taxon>
        <taxon>Spermatophyta</taxon>
        <taxon>Magnoliopsida</taxon>
        <taxon>eudicotyledons</taxon>
        <taxon>Gunneridae</taxon>
        <taxon>Pentapetalae</taxon>
        <taxon>rosids</taxon>
        <taxon>malvids</taxon>
        <taxon>Myrtales</taxon>
        <taxon>Melastomataceae</taxon>
        <taxon>Melastomatoideae</taxon>
        <taxon>Melastomateae</taxon>
        <taxon>Melastoma</taxon>
    </lineage>
</organism>
<proteinExistence type="predicted"/>
<sequence length="196" mass="22251">MDSEDGHHDDLRLIEELAASFYKCTVEEILHDLKASSSNGNGLVICHPEPASSSSFANETAQLFHRESPHPPPPLLPTHWTNGPEANWLLLPREVLRIIFLKLCAIEIMESAQKVCSLWRSVAMDPSLWTQIDIRNDRNQDEWPSDFVLICHHAINRSRKGCVEITIEHFGDDYLLGYIIIRYELSAASMSVYVAL</sequence>
<dbReference type="Proteomes" id="UP001057402">
    <property type="component" value="Chromosome 11"/>
</dbReference>
<reference evidence="2" key="1">
    <citation type="journal article" date="2023" name="Front. Plant Sci.">
        <title>Chromosomal-level genome assembly of Melastoma candidum provides insights into trichome evolution.</title>
        <authorList>
            <person name="Zhong Y."/>
            <person name="Wu W."/>
            <person name="Sun C."/>
            <person name="Zou P."/>
            <person name="Liu Y."/>
            <person name="Dai S."/>
            <person name="Zhou R."/>
        </authorList>
    </citation>
    <scope>NUCLEOTIDE SEQUENCE [LARGE SCALE GENOMIC DNA]</scope>
</reference>